<accession>A0A1R3JH51</accession>
<proteinExistence type="predicted"/>
<protein>
    <submittedName>
        <fullName evidence="1">Uncharacterized protein</fullName>
    </submittedName>
</protein>
<evidence type="ECO:0000313" key="2">
    <source>
        <dbReference type="Proteomes" id="UP000188268"/>
    </source>
</evidence>
<comment type="caution">
    <text evidence="1">The sequence shown here is derived from an EMBL/GenBank/DDBJ whole genome shotgun (WGS) entry which is preliminary data.</text>
</comment>
<evidence type="ECO:0000313" key="1">
    <source>
        <dbReference type="EMBL" id="OMO94159.1"/>
    </source>
</evidence>
<organism evidence="1 2">
    <name type="scientific">Corchorus capsularis</name>
    <name type="common">Jute</name>
    <dbReference type="NCBI Taxonomy" id="210143"/>
    <lineage>
        <taxon>Eukaryota</taxon>
        <taxon>Viridiplantae</taxon>
        <taxon>Streptophyta</taxon>
        <taxon>Embryophyta</taxon>
        <taxon>Tracheophyta</taxon>
        <taxon>Spermatophyta</taxon>
        <taxon>Magnoliopsida</taxon>
        <taxon>eudicotyledons</taxon>
        <taxon>Gunneridae</taxon>
        <taxon>Pentapetalae</taxon>
        <taxon>rosids</taxon>
        <taxon>malvids</taxon>
        <taxon>Malvales</taxon>
        <taxon>Malvaceae</taxon>
        <taxon>Grewioideae</taxon>
        <taxon>Apeibeae</taxon>
        <taxon>Corchorus</taxon>
    </lineage>
</organism>
<dbReference type="EMBL" id="AWWV01007933">
    <property type="protein sequence ID" value="OMO94159.1"/>
    <property type="molecule type" value="Genomic_DNA"/>
</dbReference>
<feature type="non-terminal residue" evidence="1">
    <location>
        <position position="44"/>
    </location>
</feature>
<sequence>MGSRRRHVERLGRKRGVFGSFNKAKVTDESLTNDVADSRIRGSA</sequence>
<dbReference type="AlphaFoldDB" id="A0A1R3JH51"/>
<dbReference type="Proteomes" id="UP000188268">
    <property type="component" value="Unassembled WGS sequence"/>
</dbReference>
<gene>
    <name evidence="1" type="ORF">CCACVL1_06140</name>
</gene>
<name>A0A1R3JH51_COCAP</name>
<reference evidence="1 2" key="1">
    <citation type="submission" date="2013-09" db="EMBL/GenBank/DDBJ databases">
        <title>Corchorus capsularis genome sequencing.</title>
        <authorList>
            <person name="Alam M."/>
            <person name="Haque M.S."/>
            <person name="Islam M.S."/>
            <person name="Emdad E.M."/>
            <person name="Islam M.M."/>
            <person name="Ahmed B."/>
            <person name="Halim A."/>
            <person name="Hossen Q.M.M."/>
            <person name="Hossain M.Z."/>
            <person name="Ahmed R."/>
            <person name="Khan M.M."/>
            <person name="Islam R."/>
            <person name="Rashid M.M."/>
            <person name="Khan S.A."/>
            <person name="Rahman M.S."/>
            <person name="Alam M."/>
        </authorList>
    </citation>
    <scope>NUCLEOTIDE SEQUENCE [LARGE SCALE GENOMIC DNA]</scope>
    <source>
        <strain evidence="2">cv. CVL-1</strain>
        <tissue evidence="1">Whole seedling</tissue>
    </source>
</reference>
<dbReference type="Gramene" id="OMO94159">
    <property type="protein sequence ID" value="OMO94159"/>
    <property type="gene ID" value="CCACVL1_06140"/>
</dbReference>
<keyword evidence="2" id="KW-1185">Reference proteome</keyword>